<dbReference type="Proteomes" id="UP001160130">
    <property type="component" value="Unassembled WGS sequence"/>
</dbReference>
<evidence type="ECO:0000259" key="1">
    <source>
        <dbReference type="Pfam" id="PF07883"/>
    </source>
</evidence>
<feature type="domain" description="Cupin type-2" evidence="1">
    <location>
        <begin position="64"/>
        <end position="137"/>
    </location>
</feature>
<dbReference type="Pfam" id="PF07883">
    <property type="entry name" value="Cupin_2"/>
    <property type="match status" value="1"/>
</dbReference>
<name>A0ABT6L6E4_9MYCO</name>
<dbReference type="PANTHER" id="PTHR36440:SF1">
    <property type="entry name" value="PUTATIVE (AFU_ORTHOLOGUE AFUA_8G07350)-RELATED"/>
    <property type="match status" value="1"/>
</dbReference>
<reference evidence="2 3" key="1">
    <citation type="submission" date="2023-04" db="EMBL/GenBank/DDBJ databases">
        <title>Forest soil microbial communities from Buena Vista Peninsula, Colon Province, Panama.</title>
        <authorList>
            <person name="Bouskill N."/>
        </authorList>
    </citation>
    <scope>NUCLEOTIDE SEQUENCE [LARGE SCALE GENOMIC DNA]</scope>
    <source>
        <strain evidence="2 3">AC80</strain>
    </source>
</reference>
<gene>
    <name evidence="2" type="ORF">M2272_005154</name>
</gene>
<dbReference type="InterPro" id="IPR013096">
    <property type="entry name" value="Cupin_2"/>
</dbReference>
<dbReference type="InterPro" id="IPR053146">
    <property type="entry name" value="QDO-like"/>
</dbReference>
<dbReference type="EMBL" id="JARXVE010000011">
    <property type="protein sequence ID" value="MDH6198495.1"/>
    <property type="molecule type" value="Genomic_DNA"/>
</dbReference>
<protein>
    <submittedName>
        <fullName evidence="2">Quercetin dioxygenase-like cupin family protein</fullName>
    </submittedName>
</protein>
<accession>A0ABT6L6E4</accession>
<dbReference type="SUPFAM" id="SSF51182">
    <property type="entry name" value="RmlC-like cupins"/>
    <property type="match status" value="1"/>
</dbReference>
<evidence type="ECO:0000313" key="2">
    <source>
        <dbReference type="EMBL" id="MDH6198495.1"/>
    </source>
</evidence>
<dbReference type="RefSeq" id="WP_280835073.1">
    <property type="nucleotide sequence ID" value="NZ_JARXVE010000011.1"/>
</dbReference>
<dbReference type="PANTHER" id="PTHR36440">
    <property type="entry name" value="PUTATIVE (AFU_ORTHOLOGUE AFUA_8G07350)-RELATED"/>
    <property type="match status" value="1"/>
</dbReference>
<comment type="caution">
    <text evidence="2">The sequence shown here is derived from an EMBL/GenBank/DDBJ whole genome shotgun (WGS) entry which is preliminary data.</text>
</comment>
<sequence>MTELTEKLTPAKVEAPGGAYVSDPARATIVMGGSEWDGAPQIPGTKLIYHALYDRTDGQVTIAEVTFPAGQRPWFHIHHGEDEAFYVVEGQLTVTVIDHEGVRHKMVANAGEMVWGPKDYAHSYHVTSEGPTRTIIVLTPGNTLPAYFQYYQNLELDPNDPVAVAAFVKEARERYNLEFLPHLSLDD</sequence>
<evidence type="ECO:0000313" key="3">
    <source>
        <dbReference type="Proteomes" id="UP001160130"/>
    </source>
</evidence>
<dbReference type="InterPro" id="IPR014710">
    <property type="entry name" value="RmlC-like_jellyroll"/>
</dbReference>
<dbReference type="Gene3D" id="2.60.120.10">
    <property type="entry name" value="Jelly Rolls"/>
    <property type="match status" value="1"/>
</dbReference>
<proteinExistence type="predicted"/>
<keyword evidence="3" id="KW-1185">Reference proteome</keyword>
<organism evidence="2 3">
    <name type="scientific">Mycolicibacterium frederiksbergense</name>
    <dbReference type="NCBI Taxonomy" id="117567"/>
    <lineage>
        <taxon>Bacteria</taxon>
        <taxon>Bacillati</taxon>
        <taxon>Actinomycetota</taxon>
        <taxon>Actinomycetes</taxon>
        <taxon>Mycobacteriales</taxon>
        <taxon>Mycobacteriaceae</taxon>
        <taxon>Mycolicibacterium</taxon>
    </lineage>
</organism>
<dbReference type="InterPro" id="IPR011051">
    <property type="entry name" value="RmlC_Cupin_sf"/>
</dbReference>